<organism evidence="1 2">
    <name type="scientific">Chelonia mydas</name>
    <name type="common">Green sea-turtle</name>
    <name type="synonym">Chelonia agassizi</name>
    <dbReference type="NCBI Taxonomy" id="8469"/>
    <lineage>
        <taxon>Eukaryota</taxon>
        <taxon>Metazoa</taxon>
        <taxon>Chordata</taxon>
        <taxon>Craniata</taxon>
        <taxon>Vertebrata</taxon>
        <taxon>Euteleostomi</taxon>
        <taxon>Archelosauria</taxon>
        <taxon>Testudinata</taxon>
        <taxon>Testudines</taxon>
        <taxon>Cryptodira</taxon>
        <taxon>Durocryptodira</taxon>
        <taxon>Americhelydia</taxon>
        <taxon>Chelonioidea</taxon>
        <taxon>Cheloniidae</taxon>
        <taxon>Chelonia</taxon>
    </lineage>
</organism>
<proteinExistence type="predicted"/>
<evidence type="ECO:0000313" key="2">
    <source>
        <dbReference type="Proteomes" id="UP000031443"/>
    </source>
</evidence>
<keyword evidence="2" id="KW-1185">Reference proteome</keyword>
<reference evidence="2" key="1">
    <citation type="journal article" date="2013" name="Nat. Genet.">
        <title>The draft genomes of soft-shell turtle and green sea turtle yield insights into the development and evolution of the turtle-specific body plan.</title>
        <authorList>
            <person name="Wang Z."/>
            <person name="Pascual-Anaya J."/>
            <person name="Zadissa A."/>
            <person name="Li W."/>
            <person name="Niimura Y."/>
            <person name="Huang Z."/>
            <person name="Li C."/>
            <person name="White S."/>
            <person name="Xiong Z."/>
            <person name="Fang D."/>
            <person name="Wang B."/>
            <person name="Ming Y."/>
            <person name="Chen Y."/>
            <person name="Zheng Y."/>
            <person name="Kuraku S."/>
            <person name="Pignatelli M."/>
            <person name="Herrero J."/>
            <person name="Beal K."/>
            <person name="Nozawa M."/>
            <person name="Li Q."/>
            <person name="Wang J."/>
            <person name="Zhang H."/>
            <person name="Yu L."/>
            <person name="Shigenobu S."/>
            <person name="Wang J."/>
            <person name="Liu J."/>
            <person name="Flicek P."/>
            <person name="Searle S."/>
            <person name="Wang J."/>
            <person name="Kuratani S."/>
            <person name="Yin Y."/>
            <person name="Aken B."/>
            <person name="Zhang G."/>
            <person name="Irie N."/>
        </authorList>
    </citation>
    <scope>NUCLEOTIDE SEQUENCE [LARGE SCALE GENOMIC DNA]</scope>
</reference>
<dbReference type="eggNOG" id="KOG0619">
    <property type="taxonomic scope" value="Eukaryota"/>
</dbReference>
<protein>
    <submittedName>
        <fullName evidence="1">Leucine-rich repeat-containing protein 69</fullName>
    </submittedName>
</protein>
<evidence type="ECO:0000313" key="1">
    <source>
        <dbReference type="EMBL" id="EMP42263.1"/>
    </source>
</evidence>
<dbReference type="AlphaFoldDB" id="M7CC31"/>
<accession>M7CC31</accession>
<dbReference type="STRING" id="8469.M7CC31"/>
<sequence>MEDLMLMELYCENNPLLQKQPVSAIQEEEVWSLKEIAARFIFSQLTKEDSILRTAVKQNLEACNILSKKQECAQCGQGFLNMWLECVRFVNVRQSIVYVPTKRIKSAEYVLNTMASIDIRSGALWVAIPQFPQSPLPIGILG</sequence>
<dbReference type="Proteomes" id="UP000031443">
    <property type="component" value="Unassembled WGS sequence"/>
</dbReference>
<name>M7CC31_CHEMY</name>
<gene>
    <name evidence="1" type="ORF">UY3_00423</name>
</gene>
<dbReference type="EMBL" id="KB476411">
    <property type="protein sequence ID" value="EMP42263.1"/>
    <property type="molecule type" value="Genomic_DNA"/>
</dbReference>